<dbReference type="SMART" id="SM00052">
    <property type="entry name" value="EAL"/>
    <property type="match status" value="1"/>
</dbReference>
<proteinExistence type="predicted"/>
<dbReference type="InterPro" id="IPR050706">
    <property type="entry name" value="Cyclic-di-GMP_PDE-like"/>
</dbReference>
<feature type="domain" description="EAL" evidence="1">
    <location>
        <begin position="2"/>
        <end position="247"/>
    </location>
</feature>
<protein>
    <submittedName>
        <fullName evidence="2">EAL domain-containing protein</fullName>
    </submittedName>
</protein>
<dbReference type="PROSITE" id="PS50883">
    <property type="entry name" value="EAL"/>
    <property type="match status" value="1"/>
</dbReference>
<dbReference type="Proteomes" id="UP001431181">
    <property type="component" value="Unassembled WGS sequence"/>
</dbReference>
<name>A0ABT3KDA8_9GAMM</name>
<organism evidence="2 3">
    <name type="scientific">Marinomonas rhodophyticola</name>
    <dbReference type="NCBI Taxonomy" id="2992803"/>
    <lineage>
        <taxon>Bacteria</taxon>
        <taxon>Pseudomonadati</taxon>
        <taxon>Pseudomonadota</taxon>
        <taxon>Gammaproteobacteria</taxon>
        <taxon>Oceanospirillales</taxon>
        <taxon>Oceanospirillaceae</taxon>
        <taxon>Marinomonas</taxon>
    </lineage>
</organism>
<accession>A0ABT3KDA8</accession>
<gene>
    <name evidence="2" type="ORF">ONZ52_05665</name>
</gene>
<dbReference type="Pfam" id="PF00563">
    <property type="entry name" value="EAL"/>
    <property type="match status" value="1"/>
</dbReference>
<dbReference type="CDD" id="cd01948">
    <property type="entry name" value="EAL"/>
    <property type="match status" value="1"/>
</dbReference>
<sequence length="247" mass="28019">MDGLSPQVLLELVESKRFGVEYQPIIELKTGDLFAYEALSRFKAMDGTYIRPDYVYAALHDNPLLLFQVELAQKKIQLERLVCSEKIFVNLDQDAFYACGQTAAGNPFVDLILSAGRDKVVVELIENSEMSDALMSLSMIEVFNGLGIRTALDDLCNPKSMLSVAVLQLVEWVKLDKCVLENRGDINFMMFVSKIIDFAHATGKQVILEGVEFEEDLLFARSIGVDFVQGFYYKPLFYVIRLKRHCF</sequence>
<dbReference type="PANTHER" id="PTHR33121:SF76">
    <property type="entry name" value="SIGNALING PROTEIN"/>
    <property type="match status" value="1"/>
</dbReference>
<keyword evidence="3" id="KW-1185">Reference proteome</keyword>
<comment type="caution">
    <text evidence="2">The sequence shown here is derived from an EMBL/GenBank/DDBJ whole genome shotgun (WGS) entry which is preliminary data.</text>
</comment>
<dbReference type="PANTHER" id="PTHR33121">
    <property type="entry name" value="CYCLIC DI-GMP PHOSPHODIESTERASE PDEF"/>
    <property type="match status" value="1"/>
</dbReference>
<evidence type="ECO:0000313" key="3">
    <source>
        <dbReference type="Proteomes" id="UP001431181"/>
    </source>
</evidence>
<reference evidence="2" key="1">
    <citation type="submission" date="2022-11" db="EMBL/GenBank/DDBJ databases">
        <title>Marinomonas sp. nov., isolated from marine algae.</title>
        <authorList>
            <person name="Choi D.G."/>
            <person name="Kim J.M."/>
            <person name="Lee J.K."/>
            <person name="Baek J.H."/>
            <person name="Jeon C.O."/>
        </authorList>
    </citation>
    <scope>NUCLEOTIDE SEQUENCE</scope>
    <source>
        <strain evidence="2">KJ51-3</strain>
    </source>
</reference>
<dbReference type="Gene3D" id="3.20.20.450">
    <property type="entry name" value="EAL domain"/>
    <property type="match status" value="1"/>
</dbReference>
<evidence type="ECO:0000313" key="2">
    <source>
        <dbReference type="EMBL" id="MCW4628525.1"/>
    </source>
</evidence>
<evidence type="ECO:0000259" key="1">
    <source>
        <dbReference type="PROSITE" id="PS50883"/>
    </source>
</evidence>
<dbReference type="InterPro" id="IPR001633">
    <property type="entry name" value="EAL_dom"/>
</dbReference>
<dbReference type="EMBL" id="JAPEUL010000004">
    <property type="protein sequence ID" value="MCW4628525.1"/>
    <property type="molecule type" value="Genomic_DNA"/>
</dbReference>
<dbReference type="InterPro" id="IPR035919">
    <property type="entry name" value="EAL_sf"/>
</dbReference>
<dbReference type="SUPFAM" id="SSF141868">
    <property type="entry name" value="EAL domain-like"/>
    <property type="match status" value="1"/>
</dbReference>
<dbReference type="RefSeq" id="WP_265217737.1">
    <property type="nucleotide sequence ID" value="NZ_JAPEUL010000004.1"/>
</dbReference>